<organism evidence="9 10">
    <name type="scientific">Hyphomicrobium facile</name>
    <dbReference type="NCBI Taxonomy" id="51670"/>
    <lineage>
        <taxon>Bacteria</taxon>
        <taxon>Pseudomonadati</taxon>
        <taxon>Pseudomonadota</taxon>
        <taxon>Alphaproteobacteria</taxon>
        <taxon>Hyphomicrobiales</taxon>
        <taxon>Hyphomicrobiaceae</taxon>
        <taxon>Hyphomicrobium</taxon>
    </lineage>
</organism>
<gene>
    <name evidence="9" type="ORF">SAMN04488557_0987</name>
</gene>
<evidence type="ECO:0000256" key="1">
    <source>
        <dbReference type="ARBA" id="ARBA00010617"/>
    </source>
</evidence>
<dbReference type="GO" id="GO:0020037">
    <property type="term" value="F:heme binding"/>
    <property type="evidence" value="ECO:0007669"/>
    <property type="project" value="InterPro"/>
</dbReference>
<keyword evidence="5 7" id="KW-0408">Iron</keyword>
<dbReference type="RefSeq" id="WP_092864923.1">
    <property type="nucleotide sequence ID" value="NZ_FPCH01000001.1"/>
</dbReference>
<dbReference type="GO" id="GO:0004497">
    <property type="term" value="F:monooxygenase activity"/>
    <property type="evidence" value="ECO:0007669"/>
    <property type="project" value="UniProtKB-KW"/>
</dbReference>
<dbReference type="PRINTS" id="PR00463">
    <property type="entry name" value="EP450I"/>
</dbReference>
<proteinExistence type="inferred from homology"/>
<feature type="binding site" description="axial binding residue" evidence="7">
    <location>
        <position position="403"/>
    </location>
    <ligand>
        <name>heme</name>
        <dbReference type="ChEBI" id="CHEBI:30413"/>
    </ligand>
    <ligandPart>
        <name>Fe</name>
        <dbReference type="ChEBI" id="CHEBI:18248"/>
    </ligandPart>
</feature>
<dbReference type="Proteomes" id="UP000199423">
    <property type="component" value="Unassembled WGS sequence"/>
</dbReference>
<keyword evidence="4 8" id="KW-0560">Oxidoreductase</keyword>
<dbReference type="PANTHER" id="PTHR24291:SF50">
    <property type="entry name" value="BIFUNCTIONAL ALBAFLAVENONE MONOOXYGENASE_TERPENE SYNTHASE"/>
    <property type="match status" value="1"/>
</dbReference>
<evidence type="ECO:0000313" key="10">
    <source>
        <dbReference type="Proteomes" id="UP000199423"/>
    </source>
</evidence>
<name>A0A1I7N148_9HYPH</name>
<evidence type="ECO:0000256" key="7">
    <source>
        <dbReference type="PIRSR" id="PIRSR602401-1"/>
    </source>
</evidence>
<dbReference type="GO" id="GO:0016705">
    <property type="term" value="F:oxidoreductase activity, acting on paired donors, with incorporation or reduction of molecular oxygen"/>
    <property type="evidence" value="ECO:0007669"/>
    <property type="project" value="InterPro"/>
</dbReference>
<comment type="cofactor">
    <cofactor evidence="7">
        <name>heme</name>
        <dbReference type="ChEBI" id="CHEBI:30413"/>
    </cofactor>
</comment>
<dbReference type="PRINTS" id="PR00385">
    <property type="entry name" value="P450"/>
</dbReference>
<dbReference type="InterPro" id="IPR050196">
    <property type="entry name" value="Cytochrome_P450_Monoox"/>
</dbReference>
<dbReference type="InterPro" id="IPR001128">
    <property type="entry name" value="Cyt_P450"/>
</dbReference>
<evidence type="ECO:0000256" key="3">
    <source>
        <dbReference type="ARBA" id="ARBA00022723"/>
    </source>
</evidence>
<keyword evidence="6 8" id="KW-0503">Monooxygenase</keyword>
<evidence type="ECO:0000313" key="9">
    <source>
        <dbReference type="EMBL" id="SFV28374.1"/>
    </source>
</evidence>
<dbReference type="AlphaFoldDB" id="A0A1I7N148"/>
<dbReference type="Gene3D" id="1.10.630.10">
    <property type="entry name" value="Cytochrome P450"/>
    <property type="match status" value="1"/>
</dbReference>
<evidence type="ECO:0000256" key="4">
    <source>
        <dbReference type="ARBA" id="ARBA00023002"/>
    </source>
</evidence>
<dbReference type="PANTHER" id="PTHR24291">
    <property type="entry name" value="CYTOCHROME P450 FAMILY 4"/>
    <property type="match status" value="1"/>
</dbReference>
<evidence type="ECO:0000256" key="5">
    <source>
        <dbReference type="ARBA" id="ARBA00023004"/>
    </source>
</evidence>
<dbReference type="InterPro" id="IPR036396">
    <property type="entry name" value="Cyt_P450_sf"/>
</dbReference>
<protein>
    <submittedName>
        <fullName evidence="9">Cytochrome P450</fullName>
    </submittedName>
</protein>
<dbReference type="STRING" id="51670.SAMN04488557_0987"/>
<dbReference type="InterPro" id="IPR002401">
    <property type="entry name" value="Cyt_P450_E_grp-I"/>
</dbReference>
<evidence type="ECO:0000256" key="8">
    <source>
        <dbReference type="RuleBase" id="RU000461"/>
    </source>
</evidence>
<dbReference type="InterPro" id="IPR017972">
    <property type="entry name" value="Cyt_P450_CS"/>
</dbReference>
<dbReference type="PROSITE" id="PS00086">
    <property type="entry name" value="CYTOCHROME_P450"/>
    <property type="match status" value="1"/>
</dbReference>
<keyword evidence="3 7" id="KW-0479">Metal-binding</keyword>
<keyword evidence="2 7" id="KW-0349">Heme</keyword>
<accession>A0A1I7N148</accession>
<comment type="similarity">
    <text evidence="1 8">Belongs to the cytochrome P450 family.</text>
</comment>
<sequence>MTTTAFYPPTVTPSARPLPLLPFLGRFVRNPLRAIPRAVYHEPIVTYGGKRPLIAWVTGPALVENILLKNAEQFPKTRLDRRVLKPIIGNGLLTAQGESWRWQRKVASPPFRHAELLGYVPTMVDAAVNCVMHWRSRGSSPFVTNVEQDLTDTTFSIIARTILAGVSTRDGDAIKRAGRAYLDPISWEVAASLLQLPETLWHPGKGRMRRAAVELRAIVGNLVAQRRADGATGSDLVARMLAAKDPDTGEPMSDEMIADNLATFLFAGHETTAKALTWTLYVLARAPEWQTRVREELDAVIGSGPVDAATIAKLPVTSRVLKEVMRLYPPAPVMTRVNAEDVEIGGIFLPKPTLIVIPIFAIHRHRSLWQDPDSFDPDRFLPENEARYPRTQFMPFGYGQRVCIGSSFAILEATAILATLLRNVRFEWDGRHLPEPVSRVTLRPKGGMPLIVRPL</sequence>
<dbReference type="SUPFAM" id="SSF48264">
    <property type="entry name" value="Cytochrome P450"/>
    <property type="match status" value="1"/>
</dbReference>
<dbReference type="OrthoDB" id="9764248at2"/>
<keyword evidence="10" id="KW-1185">Reference proteome</keyword>
<evidence type="ECO:0000256" key="6">
    <source>
        <dbReference type="ARBA" id="ARBA00023033"/>
    </source>
</evidence>
<evidence type="ECO:0000256" key="2">
    <source>
        <dbReference type="ARBA" id="ARBA00022617"/>
    </source>
</evidence>
<dbReference type="EMBL" id="FPCH01000001">
    <property type="protein sequence ID" value="SFV28374.1"/>
    <property type="molecule type" value="Genomic_DNA"/>
</dbReference>
<reference evidence="10" key="1">
    <citation type="submission" date="2016-10" db="EMBL/GenBank/DDBJ databases">
        <authorList>
            <person name="Varghese N."/>
            <person name="Submissions S."/>
        </authorList>
    </citation>
    <scope>NUCLEOTIDE SEQUENCE [LARGE SCALE GENOMIC DNA]</scope>
    <source>
        <strain evidence="10">DSM 1565</strain>
    </source>
</reference>
<dbReference type="Pfam" id="PF00067">
    <property type="entry name" value="p450"/>
    <property type="match status" value="1"/>
</dbReference>
<dbReference type="GO" id="GO:0005506">
    <property type="term" value="F:iron ion binding"/>
    <property type="evidence" value="ECO:0007669"/>
    <property type="project" value="InterPro"/>
</dbReference>